<organism evidence="2 3">
    <name type="scientific">Clavibacter michiganensis subsp. michiganensis</name>
    <dbReference type="NCBI Taxonomy" id="33013"/>
    <lineage>
        <taxon>Bacteria</taxon>
        <taxon>Bacillati</taxon>
        <taxon>Actinomycetota</taxon>
        <taxon>Actinomycetes</taxon>
        <taxon>Micrococcales</taxon>
        <taxon>Microbacteriaceae</taxon>
        <taxon>Clavibacter</taxon>
    </lineage>
</organism>
<name>A0A251XP52_CLAMM</name>
<evidence type="ECO:0000313" key="3">
    <source>
        <dbReference type="Proteomes" id="UP000195062"/>
    </source>
</evidence>
<protein>
    <submittedName>
        <fullName evidence="2">Uncharacterized protein</fullName>
    </submittedName>
</protein>
<feature type="region of interest" description="Disordered" evidence="1">
    <location>
        <begin position="1"/>
        <end position="20"/>
    </location>
</feature>
<proteinExistence type="predicted"/>
<reference evidence="2 3" key="1">
    <citation type="submission" date="2016-08" db="EMBL/GenBank/DDBJ databases">
        <title>Genome sequence of Clavibacter michiganensis subsp. michiganensis strain CASJ007.</title>
        <authorList>
            <person name="Thapa S.P."/>
            <person name="Coaker G."/>
        </authorList>
    </citation>
    <scope>NUCLEOTIDE SEQUENCE [LARGE SCALE GENOMIC DNA]</scope>
    <source>
        <strain evidence="2">CASJ007</strain>
    </source>
</reference>
<comment type="caution">
    <text evidence="2">The sequence shown here is derived from an EMBL/GenBank/DDBJ whole genome shotgun (WGS) entry which is preliminary data.</text>
</comment>
<evidence type="ECO:0000313" key="2">
    <source>
        <dbReference type="EMBL" id="OUE04828.1"/>
    </source>
</evidence>
<sequence>MLAFTAASAAGEASSHSAYPPPAALSGVGVGVGVGSAVGSTTGGSSAASPSAPPGVAHPLIVRTAAAQSPAQATVIRGALMPRR</sequence>
<dbReference type="Proteomes" id="UP000195062">
    <property type="component" value="Unassembled WGS sequence"/>
</dbReference>
<feature type="compositionally biased region" description="Low complexity" evidence="1">
    <location>
        <begin position="1"/>
        <end position="18"/>
    </location>
</feature>
<accession>A0A251XP52</accession>
<dbReference type="AlphaFoldDB" id="A0A251XP52"/>
<keyword evidence="3" id="KW-1185">Reference proteome</keyword>
<dbReference type="EMBL" id="MDHH01000001">
    <property type="protein sequence ID" value="OUE04828.1"/>
    <property type="molecule type" value="Genomic_DNA"/>
</dbReference>
<evidence type="ECO:0000256" key="1">
    <source>
        <dbReference type="SAM" id="MobiDB-lite"/>
    </source>
</evidence>
<gene>
    <name evidence="2" type="ORF">CMMCAS07_07755</name>
</gene>